<feature type="region of interest" description="Disordered" evidence="1">
    <location>
        <begin position="42"/>
        <end position="70"/>
    </location>
</feature>
<protein>
    <recommendedName>
        <fullName evidence="2">EF-hand domain-containing protein</fullName>
    </recommendedName>
</protein>
<dbReference type="PROSITE" id="PS50222">
    <property type="entry name" value="EF_HAND_2"/>
    <property type="match status" value="1"/>
</dbReference>
<dbReference type="RefSeq" id="WP_167073146.1">
    <property type="nucleotide sequence ID" value="NZ_JAAOZC010000004.1"/>
</dbReference>
<accession>A0ABX0TV16</accession>
<evidence type="ECO:0000313" key="3">
    <source>
        <dbReference type="EMBL" id="NIJ08300.1"/>
    </source>
</evidence>
<dbReference type="PROSITE" id="PS00018">
    <property type="entry name" value="EF_HAND_1"/>
    <property type="match status" value="3"/>
</dbReference>
<keyword evidence="4" id="KW-1185">Reference proteome</keyword>
<evidence type="ECO:0000313" key="4">
    <source>
        <dbReference type="Proteomes" id="UP000727456"/>
    </source>
</evidence>
<feature type="compositionally biased region" description="Basic and acidic residues" evidence="1">
    <location>
        <begin position="56"/>
        <end position="70"/>
    </location>
</feature>
<dbReference type="InterPro" id="IPR002048">
    <property type="entry name" value="EF_hand_dom"/>
</dbReference>
<dbReference type="InterPro" id="IPR011992">
    <property type="entry name" value="EF-hand-dom_pair"/>
</dbReference>
<evidence type="ECO:0000256" key="1">
    <source>
        <dbReference type="SAM" id="MobiDB-lite"/>
    </source>
</evidence>
<dbReference type="Proteomes" id="UP000727456">
    <property type="component" value="Unassembled WGS sequence"/>
</dbReference>
<evidence type="ECO:0000259" key="2">
    <source>
        <dbReference type="PROSITE" id="PS50222"/>
    </source>
</evidence>
<feature type="domain" description="EF-hand" evidence="2">
    <location>
        <begin position="55"/>
        <end position="90"/>
    </location>
</feature>
<comment type="caution">
    <text evidence="3">The sequence shown here is derived from an EMBL/GenBank/DDBJ whole genome shotgun (WGS) entry which is preliminary data.</text>
</comment>
<organism evidence="3 4">
    <name type="scientific">Sphingomonas vulcanisoli</name>
    <dbReference type="NCBI Taxonomy" id="1658060"/>
    <lineage>
        <taxon>Bacteria</taxon>
        <taxon>Pseudomonadati</taxon>
        <taxon>Pseudomonadota</taxon>
        <taxon>Alphaproteobacteria</taxon>
        <taxon>Sphingomonadales</taxon>
        <taxon>Sphingomonadaceae</taxon>
        <taxon>Sphingomonas</taxon>
    </lineage>
</organism>
<sequence length="155" mass="17019">MWRYLIGAVAGLLVAGGVMLLWKTPSGTHSPFAQLAAAATNVQSDDALPDPPTASEKTREEKRFSRYDHDKDGKVSRDEFLAARHKAFTKLDVNGDGKLSFDEYAVKTEDRFADADKDKSGALDAAEFATTKIQRKSKPKVNCTPAEKPKDEDES</sequence>
<feature type="region of interest" description="Disordered" evidence="1">
    <location>
        <begin position="134"/>
        <end position="155"/>
    </location>
</feature>
<name>A0ABX0TV16_9SPHN</name>
<dbReference type="SUPFAM" id="SSF47473">
    <property type="entry name" value="EF-hand"/>
    <property type="match status" value="1"/>
</dbReference>
<gene>
    <name evidence="3" type="ORF">FHS31_001917</name>
</gene>
<dbReference type="Pfam" id="PF13202">
    <property type="entry name" value="EF-hand_5"/>
    <property type="match status" value="3"/>
</dbReference>
<proteinExistence type="predicted"/>
<reference evidence="3 4" key="1">
    <citation type="submission" date="2020-03" db="EMBL/GenBank/DDBJ databases">
        <title>Genomic Encyclopedia of Type Strains, Phase III (KMG-III): the genomes of soil and plant-associated and newly described type strains.</title>
        <authorList>
            <person name="Whitman W."/>
        </authorList>
    </citation>
    <scope>NUCLEOTIDE SEQUENCE [LARGE SCALE GENOMIC DNA]</scope>
    <source>
        <strain evidence="3 4">CECT 8804</strain>
    </source>
</reference>
<dbReference type="InterPro" id="IPR018247">
    <property type="entry name" value="EF_Hand_1_Ca_BS"/>
</dbReference>
<dbReference type="Gene3D" id="1.10.238.10">
    <property type="entry name" value="EF-hand"/>
    <property type="match status" value="2"/>
</dbReference>
<dbReference type="EMBL" id="JAAOZC010000004">
    <property type="protein sequence ID" value="NIJ08300.1"/>
    <property type="molecule type" value="Genomic_DNA"/>
</dbReference>